<dbReference type="Pfam" id="PF08238">
    <property type="entry name" value="Sel1"/>
    <property type="match status" value="3"/>
</dbReference>
<sequence>MSVYSHDALLHDVRGCSKHAARGKLTAHYTGPLDEQKRRQNRAIMVRAPAMQCTRSLRRCTIGYDRQACTISTVSDRVKWSKSRATKDNGTPRMPAPASYPNWPCPSCLTSSILSTQRTIRHRGGQKPIDAQRPLNIMSSDDQHFLDILASLPSEISERVEHATDKLAITLRHFVHNTGDAFGLRRAPPPPPRIVVSPALGLGVLGRTQAWIVEHRTFAAACVAFFGTGGLLLYRQRRAYMRKRRAKRALNGARQEVVDLERRGFIVYVVCGTPSEEQAVKGEGKTDIIPLYLNVADPFDAQNTMEHFKNILNNPQYASAGATPHKLSFTGLVLIPDVTYPAGPIETLSPELWSDALNAKVLGTVATSQAFLQTVSDMKARVLVLTPGIVPALRPAFHGVESTVVGALDGFTGSLRSELATLGVDVVQLKMGTFDTSSVGDRQALTRDWRADILSWAAHARSAYAENYLSQREEGQGVGLLTKRQNSRGSPLRELNNAIFDALTQKRPWAVRRVGRGSLTYDLIGSALPSGLPTLDALPRPPTSLTPHRAGPCSCSPVAAADATTRTQTTHGPASKPLSDDSFYVTSRLKHTAPDPLLRSRPRWIPHAAGPITLTSTSDPLTPIAWGRMLARKFEEENDGRRISRLPHLTVANEFGRTRNGYPASPPTGAKDDNAEATPDSGTAPEMTLPQFRPQSYYPAIQSLDEANRQSMALSNGNPLDTVSEHPERSNSIIDTARSQSPDAIPEEPEAEQQAANFHAVTTDTTKRPFMPQKKPTNESDKSTNSATLAPPKSPAFPRSPRLPPAHLRSARMDNSDDTDNLSVNGDPGDSRRGDRKLSVSSGHSRPRSPFSPVFAPPRSPSMSSEYSTTDRLFPRQSQNFSRPMSPRPRPLADSRDGRSSVEQTRNLAPESPRLRPSFDNISINESIDSPMFPPSHMVEAEEQHALGPNGVPSYIYAKYSLPRGRVVSRESMSAQDFLTHKFEWQQPFFESNVEKLGGEPVLAPPPPSLPTEKPGRPSAETTGRAPRFTEALDDLDPPTAKEPTLPQLESLFDPHSHILSTVPAKTGSTERPKTSSGAPAKSLRSHKSNPSFPPPNLSTSSPFRTLQSQALSRSKDDFTVVPSLDASHLRDELQKATPPSTDQITAEDHLTKGIACHENGQLQKSTYHLRLAAKAGHPTAMLLYALAARHGWGMRPNQAEGVAWLRKAVDLSGLEVADDETASAAFARASQMAGPDVEQNAKGAADGPLEAIARRSHKAQLALSIYELGVSYMNGWGVAQDKALALRCFEIAGGWGDGDALAEAGFCYAKGVGCKKDMNKAAGLYRAAEAKGIGMAGNSWYAIFILDLMPGSAANQPSHTGSTKTSTCRRRQVDQARTLLTSGRAGAVGAGRRRRRRRRTRRRNPATRAGRVPSLEGGERRWCVKRMSVWHLTEETPNN</sequence>
<dbReference type="GO" id="GO:0010972">
    <property type="term" value="P:negative regulation of G2/M transition of mitotic cell cycle"/>
    <property type="evidence" value="ECO:0007669"/>
    <property type="project" value="TreeGrafter"/>
</dbReference>
<dbReference type="InterPro" id="IPR013952">
    <property type="entry name" value="DUF1776_fun"/>
</dbReference>
<dbReference type="Gene3D" id="1.25.40.10">
    <property type="entry name" value="Tetratricopeptide repeat domain"/>
    <property type="match status" value="1"/>
</dbReference>
<dbReference type="SMART" id="SM00671">
    <property type="entry name" value="SEL1"/>
    <property type="match status" value="3"/>
</dbReference>
<dbReference type="Pfam" id="PF08643">
    <property type="entry name" value="DUF1776"/>
    <property type="match status" value="1"/>
</dbReference>
<dbReference type="EMBL" id="VIBQ01000073">
    <property type="protein sequence ID" value="KAB8611442.1"/>
    <property type="molecule type" value="Genomic_DNA"/>
</dbReference>
<evidence type="ECO:0000313" key="2">
    <source>
        <dbReference type="EMBL" id="KAB8611442.1"/>
    </source>
</evidence>
<gene>
    <name evidence="2" type="ORF">FH972_025947</name>
</gene>
<feature type="compositionally biased region" description="Basic residues" evidence="1">
    <location>
        <begin position="1392"/>
        <end position="1406"/>
    </location>
</feature>
<dbReference type="Gene3D" id="3.40.50.720">
    <property type="entry name" value="NAD(P)-binding Rossmann-like Domain"/>
    <property type="match status" value="1"/>
</dbReference>
<feature type="region of interest" description="Disordered" evidence="1">
    <location>
        <begin position="1381"/>
        <end position="1418"/>
    </location>
</feature>
<feature type="compositionally biased region" description="Basic and acidic residues" evidence="1">
    <location>
        <begin position="829"/>
        <end position="838"/>
    </location>
</feature>
<evidence type="ECO:0000256" key="1">
    <source>
        <dbReference type="SAM" id="MobiDB-lite"/>
    </source>
</evidence>
<evidence type="ECO:0000313" key="3">
    <source>
        <dbReference type="Proteomes" id="UP000327013"/>
    </source>
</evidence>
<proteinExistence type="predicted"/>
<dbReference type="PANTHER" id="PTHR43628:SF11">
    <property type="entry name" value="PROTEIN DSF2"/>
    <property type="match status" value="1"/>
</dbReference>
<dbReference type="InterPro" id="IPR052945">
    <property type="entry name" value="Mitotic_Regulator"/>
</dbReference>
<feature type="region of interest" description="Disordered" evidence="1">
    <location>
        <begin position="1063"/>
        <end position="1112"/>
    </location>
</feature>
<dbReference type="SUPFAM" id="SSF51735">
    <property type="entry name" value="NAD(P)-binding Rossmann-fold domains"/>
    <property type="match status" value="1"/>
</dbReference>
<feature type="compositionally biased region" description="Polar residues" evidence="1">
    <location>
        <begin position="1098"/>
        <end position="1112"/>
    </location>
</feature>
<reference evidence="2 3" key="1">
    <citation type="submission" date="2019-06" db="EMBL/GenBank/DDBJ databases">
        <title>A chromosomal-level reference genome of Carpinus fangiana (Coryloideae, Betulaceae).</title>
        <authorList>
            <person name="Yang X."/>
            <person name="Wang Z."/>
            <person name="Zhang L."/>
            <person name="Hao G."/>
            <person name="Liu J."/>
            <person name="Yang Y."/>
        </authorList>
    </citation>
    <scope>NUCLEOTIDE SEQUENCE [LARGE SCALE GENOMIC DNA]</scope>
    <source>
        <strain evidence="2">Cfa_2016G</strain>
        <tissue evidence="2">Leaf</tissue>
    </source>
</reference>
<dbReference type="InterPro" id="IPR006597">
    <property type="entry name" value="Sel1-like"/>
</dbReference>
<dbReference type="GO" id="GO:0032153">
    <property type="term" value="C:cell division site"/>
    <property type="evidence" value="ECO:0007669"/>
    <property type="project" value="TreeGrafter"/>
</dbReference>
<dbReference type="Proteomes" id="UP000327013">
    <property type="component" value="Unassembled WGS sequence"/>
</dbReference>
<feature type="region of interest" description="Disordered" evidence="1">
    <location>
        <begin position="997"/>
        <end position="1047"/>
    </location>
</feature>
<feature type="region of interest" description="Disordered" evidence="1">
    <location>
        <begin position="656"/>
        <end position="691"/>
    </location>
</feature>
<feature type="region of interest" description="Disordered" evidence="1">
    <location>
        <begin position="736"/>
        <end position="755"/>
    </location>
</feature>
<feature type="region of interest" description="Disordered" evidence="1">
    <location>
        <begin position="762"/>
        <end position="919"/>
    </location>
</feature>
<keyword evidence="3" id="KW-1185">Reference proteome</keyword>
<feature type="compositionally biased region" description="Polar residues" evidence="1">
    <location>
        <begin position="861"/>
        <end position="883"/>
    </location>
</feature>
<feature type="compositionally biased region" description="Basic and acidic residues" evidence="1">
    <location>
        <begin position="891"/>
        <end position="900"/>
    </location>
</feature>
<dbReference type="SUPFAM" id="SSF81901">
    <property type="entry name" value="HCP-like"/>
    <property type="match status" value="1"/>
</dbReference>
<dbReference type="OrthoDB" id="2384430at2759"/>
<dbReference type="InterPro" id="IPR011990">
    <property type="entry name" value="TPR-like_helical_dom_sf"/>
</dbReference>
<comment type="caution">
    <text evidence="2">The sequence shown here is derived from an EMBL/GenBank/DDBJ whole genome shotgun (WGS) entry which is preliminary data.</text>
</comment>
<name>A0A5N6L2K8_9ROSI</name>
<dbReference type="PANTHER" id="PTHR43628">
    <property type="entry name" value="ACTIVATOR OF C KINASE PROTEIN 1-RELATED"/>
    <property type="match status" value="1"/>
</dbReference>
<protein>
    <submittedName>
        <fullName evidence="2">Uncharacterized protein</fullName>
    </submittedName>
</protein>
<accession>A0A5N6L2K8</accession>
<dbReference type="InterPro" id="IPR036291">
    <property type="entry name" value="NAD(P)-bd_dom_sf"/>
</dbReference>
<organism evidence="2 3">
    <name type="scientific">Carpinus fangiana</name>
    <dbReference type="NCBI Taxonomy" id="176857"/>
    <lineage>
        <taxon>Eukaryota</taxon>
        <taxon>Viridiplantae</taxon>
        <taxon>Streptophyta</taxon>
        <taxon>Embryophyta</taxon>
        <taxon>Tracheophyta</taxon>
        <taxon>Spermatophyta</taxon>
        <taxon>Magnoliopsida</taxon>
        <taxon>eudicotyledons</taxon>
        <taxon>Gunneridae</taxon>
        <taxon>Pentapetalae</taxon>
        <taxon>rosids</taxon>
        <taxon>fabids</taxon>
        <taxon>Fagales</taxon>
        <taxon>Betulaceae</taxon>
        <taxon>Carpinus</taxon>
    </lineage>
</organism>